<dbReference type="STRING" id="378753.KRH_07540"/>
<accession>B2GJZ6</accession>
<protein>
    <recommendedName>
        <fullName evidence="3">FkbM family methyltransferase</fullName>
    </recommendedName>
</protein>
<organism evidence="1 2">
    <name type="scientific">Kocuria rhizophila (strain ATCC 9341 / DSM 348 / NBRC 103217 / DC2201)</name>
    <dbReference type="NCBI Taxonomy" id="378753"/>
    <lineage>
        <taxon>Bacteria</taxon>
        <taxon>Bacillati</taxon>
        <taxon>Actinomycetota</taxon>
        <taxon>Actinomycetes</taxon>
        <taxon>Micrococcales</taxon>
        <taxon>Micrococcaceae</taxon>
        <taxon>Kocuria</taxon>
    </lineage>
</organism>
<name>B2GJZ6_KOCRD</name>
<dbReference type="OrthoDB" id="3828691at2"/>
<proteinExistence type="predicted"/>
<evidence type="ECO:0000313" key="2">
    <source>
        <dbReference type="Proteomes" id="UP000008838"/>
    </source>
</evidence>
<evidence type="ECO:0000313" key="1">
    <source>
        <dbReference type="EMBL" id="BAG29101.1"/>
    </source>
</evidence>
<dbReference type="KEGG" id="krh:KRH_07540"/>
<evidence type="ECO:0008006" key="3">
    <source>
        <dbReference type="Google" id="ProtNLM"/>
    </source>
</evidence>
<dbReference type="AlphaFoldDB" id="B2GJZ6"/>
<sequence length="201" mass="22017">MISVEGDPTFLGYLTRNLAPPAERATVVEGFVGPVGTRVSFSRAGSTGGFQPDEGTGAHTVEDWVSPASLLEMPAPEDLVVWKSDIDGFDIHVLAHHWNAIDARCDAVWFEYDSPRTLGDPADDERLIQALAESGRTLLVHDNLERLMVELPPGDSAGLRTLSHWLHEQVEGHVVVPYLDVRALTERAKNVLQANCSRVVD</sequence>
<dbReference type="RefSeq" id="WP_012397822.1">
    <property type="nucleotide sequence ID" value="NC_010617.1"/>
</dbReference>
<reference evidence="1 2" key="1">
    <citation type="journal article" date="2008" name="J. Bacteriol.">
        <title>Complete genome sequence of the soil actinomycete Kocuria rhizophila.</title>
        <authorList>
            <person name="Takarada H."/>
            <person name="Sekine M."/>
            <person name="Kosugi H."/>
            <person name="Matsuo Y."/>
            <person name="Fujisawa T."/>
            <person name="Omata S."/>
            <person name="Kishi E."/>
            <person name="Shimizu A."/>
            <person name="Tsukatani N."/>
            <person name="Tanikawa S."/>
            <person name="Fujita N."/>
            <person name="Harayama S."/>
        </authorList>
    </citation>
    <scope>NUCLEOTIDE SEQUENCE [LARGE SCALE GENOMIC DNA]</scope>
    <source>
        <strain evidence="2">ATCC 9341 / DSM 348 / NBRC 103217 / DC2201</strain>
    </source>
</reference>
<dbReference type="Proteomes" id="UP000008838">
    <property type="component" value="Chromosome"/>
</dbReference>
<dbReference type="EMBL" id="AP009152">
    <property type="protein sequence ID" value="BAG29101.1"/>
    <property type="molecule type" value="Genomic_DNA"/>
</dbReference>
<dbReference type="HOGENOM" id="CLU_1358921_0_0_11"/>
<gene>
    <name evidence="1" type="ordered locus">KRH_07540</name>
</gene>
<keyword evidence="2" id="KW-1185">Reference proteome</keyword>